<organism evidence="19 20">
    <name type="scientific">Eptatretus burgeri</name>
    <name type="common">Inshore hagfish</name>
    <dbReference type="NCBI Taxonomy" id="7764"/>
    <lineage>
        <taxon>Eukaryota</taxon>
        <taxon>Metazoa</taxon>
        <taxon>Chordata</taxon>
        <taxon>Craniata</taxon>
        <taxon>Vertebrata</taxon>
        <taxon>Cyclostomata</taxon>
        <taxon>Myxini</taxon>
        <taxon>Myxiniformes</taxon>
        <taxon>Myxinidae</taxon>
        <taxon>Eptatretinae</taxon>
        <taxon>Eptatretus</taxon>
    </lineage>
</organism>
<sequence>MVGFLILLFLYPTVWMMWKTKMVGKQLPLGSWTCQPQGRLGNLMGEYATLLALSMLNGGRPLLMPKMGAHLKSIFEVSAAVMTSMESYRTPWQEVPLNDWMMDEYKHIRAPYVKLTGYPCSWTFYHHMSSFVRREFNFLPPLRDYATATLRKAMDGRKSATFIGVHVRRGDYVRVMPDVWKGVIGDADYLRKAMDVFRTRYADALFMVASDDMAWCMQHVDVARGDVIFVGNNNQAEPQRDLAVLSMCNHTIFTVGTFGFWAAYLAGGDAIYLSNFTLPESRFRLLFKEDKAYLPNWMGIAANLNTDLKHFFPPT</sequence>
<comment type="catalytic activity">
    <reaction evidence="16">
        <text>a ganglioside GA1 + GDP-beta-L-fucose = a ganglioside Fuc-GA1 + GDP + H(+)</text>
        <dbReference type="Rhea" id="RHEA:48320"/>
        <dbReference type="ChEBI" id="CHEBI:15378"/>
        <dbReference type="ChEBI" id="CHEBI:57273"/>
        <dbReference type="ChEBI" id="CHEBI:58189"/>
        <dbReference type="ChEBI" id="CHEBI:88069"/>
        <dbReference type="ChEBI" id="CHEBI:90262"/>
    </reaction>
    <physiologicalReaction direction="left-to-right" evidence="16">
        <dbReference type="Rhea" id="RHEA:48321"/>
    </physiologicalReaction>
</comment>
<evidence type="ECO:0000256" key="12">
    <source>
        <dbReference type="ARBA" id="ARBA00023098"/>
    </source>
</evidence>
<evidence type="ECO:0000256" key="17">
    <source>
        <dbReference type="RuleBase" id="RU363129"/>
    </source>
</evidence>
<evidence type="ECO:0000313" key="20">
    <source>
        <dbReference type="Proteomes" id="UP000694388"/>
    </source>
</evidence>
<dbReference type="GO" id="GO:0006629">
    <property type="term" value="P:lipid metabolic process"/>
    <property type="evidence" value="ECO:0007669"/>
    <property type="project" value="UniProtKB-KW"/>
</dbReference>
<evidence type="ECO:0000256" key="16">
    <source>
        <dbReference type="ARBA" id="ARBA00043835"/>
    </source>
</evidence>
<keyword evidence="14 17" id="KW-0325">Glycoprotein</keyword>
<reference evidence="19" key="2">
    <citation type="submission" date="2025-09" db="UniProtKB">
        <authorList>
            <consortium name="Ensembl"/>
        </authorList>
    </citation>
    <scope>IDENTIFICATION</scope>
</reference>
<keyword evidence="12" id="KW-0443">Lipid metabolism</keyword>
<evidence type="ECO:0000256" key="9">
    <source>
        <dbReference type="ARBA" id="ARBA00022679"/>
    </source>
</evidence>
<keyword evidence="18" id="KW-0732">Signal</keyword>
<comment type="catalytic activity">
    <reaction evidence="2">
        <text>beta-D-galactosyl-(1-&gt;3)-N-acetyl-D-galactosamine + GDP-beta-L-fucose = alpha-L-fucosyl-(1-&gt;2)-beta-D-galactosyl-(1-&gt;3)-N-acetyl-D-galactosamine + GDP + H(+)</text>
        <dbReference type="Rhea" id="RHEA:62964"/>
        <dbReference type="ChEBI" id="CHEBI:15378"/>
        <dbReference type="ChEBI" id="CHEBI:57273"/>
        <dbReference type="ChEBI" id="CHEBI:58189"/>
        <dbReference type="ChEBI" id="CHEBI:84728"/>
        <dbReference type="ChEBI" id="CHEBI:546807"/>
    </reaction>
    <physiologicalReaction direction="left-to-right" evidence="2">
        <dbReference type="Rhea" id="RHEA:62965"/>
    </physiologicalReaction>
</comment>
<evidence type="ECO:0000256" key="1">
    <source>
        <dbReference type="ARBA" id="ARBA00000336"/>
    </source>
</evidence>
<proteinExistence type="inferred from homology"/>
<reference evidence="19" key="1">
    <citation type="submission" date="2025-08" db="UniProtKB">
        <authorList>
            <consortium name="Ensembl"/>
        </authorList>
    </citation>
    <scope>IDENTIFICATION</scope>
</reference>
<comment type="similarity">
    <text evidence="7 17">Belongs to the glycosyltransferase 11 family.</text>
</comment>
<dbReference type="InterPro" id="IPR002516">
    <property type="entry name" value="Glyco_trans_11"/>
</dbReference>
<protein>
    <recommendedName>
        <fullName evidence="17">L-Fucosyltransferase</fullName>
        <ecNumber evidence="17">2.4.1.-</ecNumber>
    </recommendedName>
</protein>
<evidence type="ECO:0000256" key="15">
    <source>
        <dbReference type="ARBA" id="ARBA00043729"/>
    </source>
</evidence>
<keyword evidence="20" id="KW-1185">Reference proteome</keyword>
<evidence type="ECO:0000256" key="7">
    <source>
        <dbReference type="ARBA" id="ARBA00009857"/>
    </source>
</evidence>
<feature type="chain" id="PRO_5034437754" description="L-Fucosyltransferase" evidence="18">
    <location>
        <begin position="17"/>
        <end position="315"/>
    </location>
</feature>
<keyword evidence="8 17" id="KW-0328">Glycosyltransferase</keyword>
<evidence type="ECO:0000256" key="10">
    <source>
        <dbReference type="ARBA" id="ARBA00022692"/>
    </source>
</evidence>
<dbReference type="Pfam" id="PF01531">
    <property type="entry name" value="Glyco_transf_11"/>
    <property type="match status" value="1"/>
</dbReference>
<keyword evidence="9 17" id="KW-0808">Transferase</keyword>
<keyword evidence="17" id="KW-0333">Golgi apparatus</keyword>
<keyword evidence="10" id="KW-0812">Transmembrane</keyword>
<dbReference type="CDD" id="cd11301">
    <property type="entry name" value="Fut1_Fut2_like"/>
    <property type="match status" value="1"/>
</dbReference>
<dbReference type="Ensembl" id="ENSEBUT00000015613.1">
    <property type="protein sequence ID" value="ENSEBUP00000015037.1"/>
    <property type="gene ID" value="ENSEBUG00000009476.1"/>
</dbReference>
<dbReference type="UniPathway" id="UPA00378"/>
<evidence type="ECO:0000313" key="19">
    <source>
        <dbReference type="Ensembl" id="ENSEBUP00000015037.1"/>
    </source>
</evidence>
<dbReference type="EC" id="2.4.1.-" evidence="17"/>
<dbReference type="GO" id="GO:0005975">
    <property type="term" value="P:carbohydrate metabolic process"/>
    <property type="evidence" value="ECO:0007669"/>
    <property type="project" value="InterPro"/>
</dbReference>
<evidence type="ECO:0000256" key="13">
    <source>
        <dbReference type="ARBA" id="ARBA00023136"/>
    </source>
</evidence>
<comment type="catalytic activity">
    <reaction evidence="1">
        <text>a neolactoside nLc4Cer(d18:1(4E)) + GDP-beta-L-fucose = a neolactoside IV(2)-alpha-Fuc-nLc4Cer(d18:1(4E)) + GDP + H(+)</text>
        <dbReference type="Rhea" id="RHEA:48304"/>
        <dbReference type="ChEBI" id="CHEBI:15378"/>
        <dbReference type="ChEBI" id="CHEBI:17006"/>
        <dbReference type="ChEBI" id="CHEBI:28691"/>
        <dbReference type="ChEBI" id="CHEBI:57273"/>
        <dbReference type="ChEBI" id="CHEBI:58189"/>
    </reaction>
    <physiologicalReaction direction="left-to-right" evidence="1">
        <dbReference type="Rhea" id="RHEA:48305"/>
    </physiologicalReaction>
</comment>
<comment type="catalytic activity">
    <reaction evidence="4">
        <text>a beta-D-galactosyl-(1-&gt;4)-N-acetyl-beta-D-glucosaminyl derivative + GDP-beta-L-fucose = an alpha-L-Fuc-(1-&gt;2)-beta-D-Gal-(1-&gt;4)-beta-D-GlcNAc derivative + GDP + H(+)</text>
        <dbReference type="Rhea" id="RHEA:50668"/>
        <dbReference type="ChEBI" id="CHEBI:15378"/>
        <dbReference type="ChEBI" id="CHEBI:57273"/>
        <dbReference type="ChEBI" id="CHEBI:58189"/>
        <dbReference type="ChEBI" id="CHEBI:133507"/>
        <dbReference type="ChEBI" id="CHEBI:133510"/>
        <dbReference type="EC" id="2.4.1.344"/>
    </reaction>
</comment>
<dbReference type="OMA" id="LMETVIM"/>
<dbReference type="GO" id="GO:0032580">
    <property type="term" value="C:Golgi cisterna membrane"/>
    <property type="evidence" value="ECO:0007669"/>
    <property type="project" value="UniProtKB-SubCell"/>
</dbReference>
<evidence type="ECO:0000256" key="3">
    <source>
        <dbReference type="ARBA" id="ARBA00001422"/>
    </source>
</evidence>
<evidence type="ECO:0000256" key="2">
    <source>
        <dbReference type="ARBA" id="ARBA00000758"/>
    </source>
</evidence>
<comment type="catalytic activity">
    <reaction evidence="3">
        <text>a beta-D-Gal-(1-&gt;3)-beta-D-GlcNAc-(1-&gt;3)-beta-D-Gal-(1-&gt;4)-beta-D-Glc-(1&lt;-&gt;1')-Cer(d18:1(4E)) + GDP-beta-L-fucose = alpha-L-fucosyl-(1-&gt;2)- beta-D-galactosyl-(1-&gt;3)-N-acetyl-beta-D-glucosaminyl-(1-&gt;3)-beta-D-galactosyl-(1-&gt;4)-beta-D-glucosyl-(1&lt;-&gt;1')-N-acylsphing-4-enine + GDP + H(+)</text>
        <dbReference type="Rhea" id="RHEA:32175"/>
        <dbReference type="ChEBI" id="CHEBI:15378"/>
        <dbReference type="ChEBI" id="CHEBI:17292"/>
        <dbReference type="ChEBI" id="CHEBI:28743"/>
        <dbReference type="ChEBI" id="CHEBI:57273"/>
        <dbReference type="ChEBI" id="CHEBI:58189"/>
        <dbReference type="EC" id="2.4.1.69"/>
    </reaction>
    <physiologicalReaction direction="left-to-right" evidence="3">
        <dbReference type="Rhea" id="RHEA:32176"/>
    </physiologicalReaction>
</comment>
<dbReference type="Proteomes" id="UP000694388">
    <property type="component" value="Unplaced"/>
</dbReference>
<comment type="subcellular location">
    <subcellularLocation>
        <location evidence="5 17">Golgi apparatus</location>
        <location evidence="5 17">Golgi stack membrane</location>
        <topology evidence="5 17">Single-pass type II membrane protein</topology>
    </subcellularLocation>
</comment>
<dbReference type="GO" id="GO:0008107">
    <property type="term" value="F:galactoside 2-alpha-L-fucosyltransferase activity"/>
    <property type="evidence" value="ECO:0007669"/>
    <property type="project" value="UniProtKB-EC"/>
</dbReference>
<dbReference type="PANTHER" id="PTHR11927">
    <property type="entry name" value="GALACTOSIDE 2-L-FUCOSYLTRANSFERASE"/>
    <property type="match status" value="1"/>
</dbReference>
<keyword evidence="11" id="KW-1133">Transmembrane helix</keyword>
<dbReference type="AlphaFoldDB" id="A0A8C4QGA0"/>
<accession>A0A8C4QGA0</accession>
<evidence type="ECO:0000256" key="4">
    <source>
        <dbReference type="ARBA" id="ARBA00001441"/>
    </source>
</evidence>
<evidence type="ECO:0000256" key="6">
    <source>
        <dbReference type="ARBA" id="ARBA00004922"/>
    </source>
</evidence>
<dbReference type="PANTHER" id="PTHR11927:SF4">
    <property type="entry name" value="GALACTOSIDE ALPHA-(1,2)-FUCOSYLTRANSFERASE 1"/>
    <property type="match status" value="1"/>
</dbReference>
<comment type="pathway">
    <text evidence="6 17">Protein modification; protein glycosylation.</text>
</comment>
<evidence type="ECO:0000256" key="11">
    <source>
        <dbReference type="ARBA" id="ARBA00022989"/>
    </source>
</evidence>
<evidence type="ECO:0000256" key="5">
    <source>
        <dbReference type="ARBA" id="ARBA00004447"/>
    </source>
</evidence>
<feature type="signal peptide" evidence="18">
    <location>
        <begin position="1"/>
        <end position="16"/>
    </location>
</feature>
<evidence type="ECO:0000256" key="8">
    <source>
        <dbReference type="ARBA" id="ARBA00022676"/>
    </source>
</evidence>
<dbReference type="GeneTree" id="ENSGT00390000001450"/>
<keyword evidence="13" id="KW-0472">Membrane</keyword>
<keyword evidence="17" id="KW-0735">Signal-anchor</keyword>
<evidence type="ECO:0000256" key="14">
    <source>
        <dbReference type="ARBA" id="ARBA00023180"/>
    </source>
</evidence>
<name>A0A8C4QGA0_EPTBU</name>
<comment type="catalytic activity">
    <reaction evidence="15">
        <text>a ganglioside GM1 + GDP-beta-L-fucose = a ganglioside Fuc-GM1 + GDP + H(+)</text>
        <dbReference type="Rhea" id="RHEA:48292"/>
        <dbReference type="ChEBI" id="CHEBI:15378"/>
        <dbReference type="ChEBI" id="CHEBI:57273"/>
        <dbReference type="ChEBI" id="CHEBI:58189"/>
        <dbReference type="ChEBI" id="CHEBI:82639"/>
        <dbReference type="ChEBI" id="CHEBI:90189"/>
    </reaction>
    <physiologicalReaction direction="left-to-right" evidence="15">
        <dbReference type="Rhea" id="RHEA:48293"/>
    </physiologicalReaction>
</comment>
<evidence type="ECO:0000256" key="18">
    <source>
        <dbReference type="SAM" id="SignalP"/>
    </source>
</evidence>